<reference evidence="9 10" key="1">
    <citation type="journal article" date="2019" name="Commun. Biol.">
        <title>The bagworm genome reveals a unique fibroin gene that provides high tensile strength.</title>
        <authorList>
            <person name="Kono N."/>
            <person name="Nakamura H."/>
            <person name="Ohtoshi R."/>
            <person name="Tomita M."/>
            <person name="Numata K."/>
            <person name="Arakawa K."/>
        </authorList>
    </citation>
    <scope>NUCLEOTIDE SEQUENCE [LARGE SCALE GENOMIC DNA]</scope>
</reference>
<evidence type="ECO:0000256" key="1">
    <source>
        <dbReference type="ARBA" id="ARBA00022679"/>
    </source>
</evidence>
<keyword evidence="3" id="KW-0540">Nuclease</keyword>
<organism evidence="9 10">
    <name type="scientific">Eumeta variegata</name>
    <name type="common">Bagworm moth</name>
    <name type="synonym">Eumeta japonica</name>
    <dbReference type="NCBI Taxonomy" id="151549"/>
    <lineage>
        <taxon>Eukaryota</taxon>
        <taxon>Metazoa</taxon>
        <taxon>Ecdysozoa</taxon>
        <taxon>Arthropoda</taxon>
        <taxon>Hexapoda</taxon>
        <taxon>Insecta</taxon>
        <taxon>Pterygota</taxon>
        <taxon>Neoptera</taxon>
        <taxon>Endopterygota</taxon>
        <taxon>Lepidoptera</taxon>
        <taxon>Glossata</taxon>
        <taxon>Ditrysia</taxon>
        <taxon>Tineoidea</taxon>
        <taxon>Psychidae</taxon>
        <taxon>Oiketicinae</taxon>
        <taxon>Eumeta</taxon>
    </lineage>
</organism>
<dbReference type="GO" id="GO:0003964">
    <property type="term" value="F:RNA-directed DNA polymerase activity"/>
    <property type="evidence" value="ECO:0007669"/>
    <property type="project" value="UniProtKB-KW"/>
</dbReference>
<feature type="compositionally biased region" description="Basic residues" evidence="7">
    <location>
        <begin position="177"/>
        <end position="199"/>
    </location>
</feature>
<dbReference type="Pfam" id="PF17917">
    <property type="entry name" value="RT_RNaseH"/>
    <property type="match status" value="1"/>
</dbReference>
<feature type="domain" description="Reverse transcriptase RNase H-like" evidence="8">
    <location>
        <begin position="332"/>
        <end position="425"/>
    </location>
</feature>
<keyword evidence="6" id="KW-0695">RNA-directed DNA polymerase</keyword>
<dbReference type="SUPFAM" id="SSF56672">
    <property type="entry name" value="DNA/RNA polymerases"/>
    <property type="match status" value="1"/>
</dbReference>
<sequence>MVNTGSHYPATDVKDTALRSRQLQKLLSEVELGDQRPSRLLRRMRDLVRTKIPDNTLRVMWTGHLPTAVRAVLAVSDTKDLDNLAAVADKIIENTRPLVDVNEVTLSMNHAPSASHKSEADVDRIVEVISKLSMVVKRMGRTQPSWHETHGQRSQSRTPSRSRRTAVGQEPAERQPRHCRTKARKCNHATGHRKRKTIQTKRETPSHSVVHHIEITGPPVFVKARPLQPDRYRRAKEEFQTMMDMGICRPSKSPRASPLHVVPKKDGQIRPWGDYRRLNAVTKSDRSHLPKAAEYQEILNKHIHGVNKKDKTPIDWTPNDERACEKCKVSLQSAVTSDASNTAVGAVLQQFLNNSSQPLGFYSNKLSDTQQKYSAYDRELLAIYMVIKHFRNQIEGRQLTIYTDHKPITYAFAKIGTDSETPRRNAVADALARVDEITCPTTINFEELSAAQSDDATLTHLLQDTDSSAKLKRIFYLPVKLPLFVISLQKR</sequence>
<keyword evidence="5" id="KW-0378">Hydrolase</keyword>
<dbReference type="OrthoDB" id="775972at2759"/>
<keyword evidence="1" id="KW-0808">Transferase</keyword>
<proteinExistence type="predicted"/>
<name>A0A4C1ZF73_EUMVA</name>
<dbReference type="GO" id="GO:0004519">
    <property type="term" value="F:endonuclease activity"/>
    <property type="evidence" value="ECO:0007669"/>
    <property type="project" value="UniProtKB-KW"/>
</dbReference>
<evidence type="ECO:0000256" key="4">
    <source>
        <dbReference type="ARBA" id="ARBA00022759"/>
    </source>
</evidence>
<dbReference type="Gene3D" id="3.10.20.370">
    <property type="match status" value="1"/>
</dbReference>
<dbReference type="STRING" id="151549.A0A4C1ZF73"/>
<dbReference type="Gene3D" id="3.10.10.10">
    <property type="entry name" value="HIV Type 1 Reverse Transcriptase, subunit A, domain 1"/>
    <property type="match status" value="1"/>
</dbReference>
<protein>
    <submittedName>
        <fullName evidence="9">Retrovirus-related Pol polyprotein from transposon 412</fullName>
    </submittedName>
</protein>
<dbReference type="EMBL" id="BGZK01001725">
    <property type="protein sequence ID" value="GBP85257.1"/>
    <property type="molecule type" value="Genomic_DNA"/>
</dbReference>
<evidence type="ECO:0000313" key="9">
    <source>
        <dbReference type="EMBL" id="GBP85257.1"/>
    </source>
</evidence>
<evidence type="ECO:0000256" key="2">
    <source>
        <dbReference type="ARBA" id="ARBA00022695"/>
    </source>
</evidence>
<comment type="caution">
    <text evidence="9">The sequence shown here is derived from an EMBL/GenBank/DDBJ whole genome shotgun (WGS) entry which is preliminary data.</text>
</comment>
<keyword evidence="2" id="KW-0548">Nucleotidyltransferase</keyword>
<dbReference type="AlphaFoldDB" id="A0A4C1ZF73"/>
<dbReference type="InterPro" id="IPR043502">
    <property type="entry name" value="DNA/RNA_pol_sf"/>
</dbReference>
<evidence type="ECO:0000256" key="3">
    <source>
        <dbReference type="ARBA" id="ARBA00022722"/>
    </source>
</evidence>
<keyword evidence="4" id="KW-0255">Endonuclease</keyword>
<evidence type="ECO:0000256" key="7">
    <source>
        <dbReference type="SAM" id="MobiDB-lite"/>
    </source>
</evidence>
<dbReference type="PANTHER" id="PTHR37984:SF5">
    <property type="entry name" value="PROTEIN NYNRIN-LIKE"/>
    <property type="match status" value="1"/>
</dbReference>
<dbReference type="PANTHER" id="PTHR37984">
    <property type="entry name" value="PROTEIN CBG26694"/>
    <property type="match status" value="1"/>
</dbReference>
<evidence type="ECO:0000313" key="10">
    <source>
        <dbReference type="Proteomes" id="UP000299102"/>
    </source>
</evidence>
<evidence type="ECO:0000256" key="6">
    <source>
        <dbReference type="ARBA" id="ARBA00022918"/>
    </source>
</evidence>
<keyword evidence="10" id="KW-1185">Reference proteome</keyword>
<dbReference type="InterPro" id="IPR041373">
    <property type="entry name" value="RT_RNaseH"/>
</dbReference>
<evidence type="ECO:0000259" key="8">
    <source>
        <dbReference type="Pfam" id="PF17917"/>
    </source>
</evidence>
<evidence type="ECO:0000256" key="5">
    <source>
        <dbReference type="ARBA" id="ARBA00022801"/>
    </source>
</evidence>
<feature type="region of interest" description="Disordered" evidence="7">
    <location>
        <begin position="140"/>
        <end position="208"/>
    </location>
</feature>
<dbReference type="FunFam" id="3.10.20.370:FF:000001">
    <property type="entry name" value="Retrovirus-related Pol polyprotein from transposon 17.6-like protein"/>
    <property type="match status" value="1"/>
</dbReference>
<dbReference type="CDD" id="cd09274">
    <property type="entry name" value="RNase_HI_RT_Ty3"/>
    <property type="match status" value="1"/>
</dbReference>
<dbReference type="InterPro" id="IPR050951">
    <property type="entry name" value="Retrovirus_Pol_polyprotein"/>
</dbReference>
<dbReference type="GO" id="GO:0016787">
    <property type="term" value="F:hydrolase activity"/>
    <property type="evidence" value="ECO:0007669"/>
    <property type="project" value="UniProtKB-KW"/>
</dbReference>
<accession>A0A4C1ZF73</accession>
<gene>
    <name evidence="9" type="primary">POL</name>
    <name evidence="9" type="ORF">EVAR_92024_1</name>
</gene>
<dbReference type="Proteomes" id="UP000299102">
    <property type="component" value="Unassembled WGS sequence"/>
</dbReference>